<accession>A0A8J3B1Z9</accession>
<evidence type="ECO:0000313" key="2">
    <source>
        <dbReference type="Proteomes" id="UP000627205"/>
    </source>
</evidence>
<protein>
    <submittedName>
        <fullName evidence="1">Uncharacterized protein</fullName>
    </submittedName>
</protein>
<dbReference type="Proteomes" id="UP000627205">
    <property type="component" value="Unassembled WGS sequence"/>
</dbReference>
<comment type="caution">
    <text evidence="1">The sequence shown here is derived from an EMBL/GenBank/DDBJ whole genome shotgun (WGS) entry which is preliminary data.</text>
</comment>
<sequence length="61" mass="6731">MKMNNAEDKMQSSGLPETEAYREVTVEAVTDAFTVTGEKPVDYRYVRHGHGPCACCGPHSE</sequence>
<gene>
    <name evidence="1" type="ORF">GCM10011430_07770</name>
</gene>
<keyword evidence="2" id="KW-1185">Reference proteome</keyword>
<reference evidence="1" key="1">
    <citation type="journal article" date="2014" name="Int. J. Syst. Evol. Microbiol.">
        <title>Complete genome sequence of Corynebacterium casei LMG S-19264T (=DSM 44701T), isolated from a smear-ripened cheese.</title>
        <authorList>
            <consortium name="US DOE Joint Genome Institute (JGI-PGF)"/>
            <person name="Walter F."/>
            <person name="Albersmeier A."/>
            <person name="Kalinowski J."/>
            <person name="Ruckert C."/>
        </authorList>
    </citation>
    <scope>NUCLEOTIDE SEQUENCE</scope>
    <source>
        <strain evidence="1">CCM 7664</strain>
    </source>
</reference>
<reference evidence="1" key="2">
    <citation type="submission" date="2020-09" db="EMBL/GenBank/DDBJ databases">
        <authorList>
            <person name="Sun Q."/>
            <person name="Sedlacek I."/>
        </authorList>
    </citation>
    <scope>NUCLEOTIDE SEQUENCE</scope>
    <source>
        <strain evidence="1">CCM 7664</strain>
    </source>
</reference>
<dbReference type="AlphaFoldDB" id="A0A8J3B1Z9"/>
<name>A0A8J3B1Z9_9BURK</name>
<proteinExistence type="predicted"/>
<evidence type="ECO:0000313" key="1">
    <source>
        <dbReference type="EMBL" id="GGI53603.1"/>
    </source>
</evidence>
<dbReference type="EMBL" id="BMDP01000001">
    <property type="protein sequence ID" value="GGI53603.1"/>
    <property type="molecule type" value="Genomic_DNA"/>
</dbReference>
<organism evidence="1 2">
    <name type="scientific">Oxalicibacterium solurbis</name>
    <dbReference type="NCBI Taxonomy" id="69280"/>
    <lineage>
        <taxon>Bacteria</taxon>
        <taxon>Pseudomonadati</taxon>
        <taxon>Pseudomonadota</taxon>
        <taxon>Betaproteobacteria</taxon>
        <taxon>Burkholderiales</taxon>
        <taxon>Oxalobacteraceae</taxon>
        <taxon>Oxalicibacterium</taxon>
    </lineage>
</organism>